<dbReference type="Gene3D" id="1.20.910.10">
    <property type="entry name" value="Heme oxygenase-like"/>
    <property type="match status" value="1"/>
</dbReference>
<dbReference type="OrthoDB" id="34166at2"/>
<name>A0A1M5Q7H7_9ACTN</name>
<dbReference type="RefSeq" id="WP_073422144.1">
    <property type="nucleotide sequence ID" value="NZ_FQVX01000004.1"/>
</dbReference>
<dbReference type="STRING" id="1070870.SAMN05444351_4022"/>
<dbReference type="InterPro" id="IPR004305">
    <property type="entry name" value="Thiaminase-2/PQQC"/>
</dbReference>
<evidence type="ECO:0000256" key="1">
    <source>
        <dbReference type="ARBA" id="ARBA00004948"/>
    </source>
</evidence>
<dbReference type="Pfam" id="PF03070">
    <property type="entry name" value="TENA_THI-4"/>
    <property type="match status" value="1"/>
</dbReference>
<comment type="pathway">
    <text evidence="1">Cofactor biosynthesis; thiamine diphosphate biosynthesis.</text>
</comment>
<dbReference type="InterPro" id="IPR050967">
    <property type="entry name" value="Thiamine_Salvage_TenA"/>
</dbReference>
<dbReference type="Proteomes" id="UP000184471">
    <property type="component" value="Unassembled WGS sequence"/>
</dbReference>
<dbReference type="EMBL" id="FQVX01000004">
    <property type="protein sequence ID" value="SHH09870.1"/>
    <property type="molecule type" value="Genomic_DNA"/>
</dbReference>
<sequence length="216" mass="22788">MSLSADLWRGSAALAAASLDSPFVRGVADGTLPRERFAGYVAQDAFFLEAFARAYALGVAHSRDRATLDAFAGLLAGVRDELRLHDGYAARWGIDLAAVEPAPATTAYTDFLLATAALGELGEVCAAMTPCMRLYAHLGQALVPVAVGAYREWVDTYADPGFEELARTLEALLDRLAADTPAVRRAYRRAMELELAFFDSASSGGPAPAGGTVAGQ</sequence>
<accession>A0A1M5Q7H7</accession>
<proteinExistence type="predicted"/>
<evidence type="ECO:0000259" key="2">
    <source>
        <dbReference type="Pfam" id="PF03070"/>
    </source>
</evidence>
<evidence type="ECO:0000313" key="4">
    <source>
        <dbReference type="Proteomes" id="UP000184471"/>
    </source>
</evidence>
<feature type="domain" description="Thiaminase-2/PQQC" evidence="2">
    <location>
        <begin position="22"/>
        <end position="201"/>
    </location>
</feature>
<gene>
    <name evidence="3" type="ORF">SAMN05444351_4022</name>
</gene>
<organism evidence="3 4">
    <name type="scientific">Geodermatophilus nigrescens</name>
    <dbReference type="NCBI Taxonomy" id="1070870"/>
    <lineage>
        <taxon>Bacteria</taxon>
        <taxon>Bacillati</taxon>
        <taxon>Actinomycetota</taxon>
        <taxon>Actinomycetes</taxon>
        <taxon>Geodermatophilales</taxon>
        <taxon>Geodermatophilaceae</taxon>
        <taxon>Geodermatophilus</taxon>
    </lineage>
</organism>
<dbReference type="SUPFAM" id="SSF48613">
    <property type="entry name" value="Heme oxygenase-like"/>
    <property type="match status" value="1"/>
</dbReference>
<protein>
    <submittedName>
        <fullName evidence="3">Thiaminase (Transcriptional activator TenA)</fullName>
    </submittedName>
</protein>
<dbReference type="PANTHER" id="PTHR43198:SF2">
    <property type="entry name" value="SI:CH1073-67J19.1-RELATED"/>
    <property type="match status" value="1"/>
</dbReference>
<keyword evidence="4" id="KW-1185">Reference proteome</keyword>
<evidence type="ECO:0000313" key="3">
    <source>
        <dbReference type="EMBL" id="SHH09870.1"/>
    </source>
</evidence>
<dbReference type="CDD" id="cd19368">
    <property type="entry name" value="TenA_C_AtTH2-like"/>
    <property type="match status" value="1"/>
</dbReference>
<dbReference type="AlphaFoldDB" id="A0A1M5Q7H7"/>
<dbReference type="GO" id="GO:0005829">
    <property type="term" value="C:cytosol"/>
    <property type="evidence" value="ECO:0007669"/>
    <property type="project" value="TreeGrafter"/>
</dbReference>
<reference evidence="3 4" key="1">
    <citation type="submission" date="2016-11" db="EMBL/GenBank/DDBJ databases">
        <authorList>
            <person name="Jaros S."/>
            <person name="Januszkiewicz K."/>
            <person name="Wedrychowicz H."/>
        </authorList>
    </citation>
    <scope>NUCLEOTIDE SEQUENCE [LARGE SCALE GENOMIC DNA]</scope>
    <source>
        <strain evidence="3 4">DSM 45408</strain>
    </source>
</reference>
<dbReference type="PANTHER" id="PTHR43198">
    <property type="entry name" value="BIFUNCTIONAL TH2 PROTEIN"/>
    <property type="match status" value="1"/>
</dbReference>
<dbReference type="InterPro" id="IPR016084">
    <property type="entry name" value="Haem_Oase-like_multi-hlx"/>
</dbReference>